<evidence type="ECO:0000256" key="11">
    <source>
        <dbReference type="PROSITE-ProRule" id="PRU00121"/>
    </source>
</evidence>
<dbReference type="PANTHER" id="PTHR24264">
    <property type="entry name" value="TRYPSIN-RELATED"/>
    <property type="match status" value="1"/>
</dbReference>
<dbReference type="InterPro" id="IPR001254">
    <property type="entry name" value="Trypsin_dom"/>
</dbReference>
<evidence type="ECO:0000256" key="10">
    <source>
        <dbReference type="PROSITE-ProRule" id="PRU00076"/>
    </source>
</evidence>
<evidence type="ECO:0000256" key="4">
    <source>
        <dbReference type="ARBA" id="ARBA00022670"/>
    </source>
</evidence>
<accession>A0ABU7E321</accession>
<keyword evidence="10" id="KW-0245">EGF-like domain</keyword>
<evidence type="ECO:0000256" key="1">
    <source>
        <dbReference type="ARBA" id="ARBA00004239"/>
    </source>
</evidence>
<evidence type="ECO:0000256" key="13">
    <source>
        <dbReference type="SAM" id="MobiDB-lite"/>
    </source>
</evidence>
<comment type="caution">
    <text evidence="17">The sequence shown here is derived from an EMBL/GenBank/DDBJ whole genome shotgun (WGS) entry which is preliminary data.</text>
</comment>
<evidence type="ECO:0000256" key="2">
    <source>
        <dbReference type="ARBA" id="ARBA00022525"/>
    </source>
</evidence>
<keyword evidence="7 10" id="KW-1015">Disulfide bond</keyword>
<dbReference type="CDD" id="cd00190">
    <property type="entry name" value="Tryp_SPc"/>
    <property type="match status" value="1"/>
</dbReference>
<evidence type="ECO:0000256" key="9">
    <source>
        <dbReference type="ARBA" id="ARBA00038868"/>
    </source>
</evidence>
<dbReference type="SMART" id="SM00020">
    <property type="entry name" value="Tryp_SPc"/>
    <property type="match status" value="1"/>
</dbReference>
<dbReference type="Proteomes" id="UP001352852">
    <property type="component" value="Unassembled WGS sequence"/>
</dbReference>
<dbReference type="InterPro" id="IPR009003">
    <property type="entry name" value="Peptidase_S1_PA"/>
</dbReference>
<feature type="compositionally biased region" description="Low complexity" evidence="13">
    <location>
        <begin position="347"/>
        <end position="364"/>
    </location>
</feature>
<dbReference type="InterPro" id="IPR043504">
    <property type="entry name" value="Peptidase_S1_PA_chymotrypsin"/>
</dbReference>
<dbReference type="PROSITE" id="PS00135">
    <property type="entry name" value="TRYPSIN_SER"/>
    <property type="match status" value="1"/>
</dbReference>
<reference evidence="17 18" key="1">
    <citation type="submission" date="2021-06" db="EMBL/GenBank/DDBJ databases">
        <authorList>
            <person name="Palmer J.M."/>
        </authorList>
    </citation>
    <scope>NUCLEOTIDE SEQUENCE [LARGE SCALE GENOMIC DNA]</scope>
    <source>
        <strain evidence="17 18">CL_MEX2019</strain>
        <tissue evidence="17">Muscle</tissue>
    </source>
</reference>
<proteinExistence type="predicted"/>
<dbReference type="SUPFAM" id="SSF57196">
    <property type="entry name" value="EGF/Laminin"/>
    <property type="match status" value="1"/>
</dbReference>
<sequence length="638" mass="70885">MNPCDLPEVWSDVDDSLLDECQISSIPRIVVAQSHCALLEVGWCFISMKLKLLLLCLFLAVLLIPTESNPKQKDKHKDKHGPPEHQRPPPGRERRLRFEDIIEDIFFKDPTEDDEDEDTVNLDWLFDLQDPEGRCTPNPCLNNGVCKEKGRRGFKCDCPKLFHGKTCEKAPKVCRRGLCGRGECVLTSTRPFYECKCKYPFQPPDCKRFSVCEPNPCRNGGQCIRDGNDFDCQCPQGFRGKFCHVGPNDCYVDDGETYRGNVSETEDGHDCLYWNSHFILNKGADPFKSFENKEGLGPHNFCRNPDGEPRPWCFFRRGHRLFWDYCNVTKCSQPTDEPSSVKPPPSTTKAPATTEAPQPSQQPSDAPIVPTPSLAPKQFEICGEPQPTRALTRIFGGLKVSPGAIPWQVSLQQKPKNSNMKYSHVCGGVLIASCWVLTAGHCIETNKDMRVVMGTLSLNTPDPSAQIIAVDNAIVHENYRETSVAVYNDIALLRLRGRDGVCANETQFVKTACLPSAQLSDGKQCTISGWGATEDSNYGTNHLLEANVLLISQTKCSEPSVYGKVMDSSMFCAGHLQGGVDSCQGDSGGPLTCKQNNTSVVYGLVSWGDQCGRKNKPGVYTRVTHFLNWIKAKTQALS</sequence>
<dbReference type="InterPro" id="IPR001314">
    <property type="entry name" value="Peptidase_S1A"/>
</dbReference>
<evidence type="ECO:0000256" key="6">
    <source>
        <dbReference type="ARBA" id="ARBA00022825"/>
    </source>
</evidence>
<dbReference type="InterPro" id="IPR000742">
    <property type="entry name" value="EGF"/>
</dbReference>
<dbReference type="PROSITE" id="PS00134">
    <property type="entry name" value="TRYPSIN_HIS"/>
    <property type="match status" value="1"/>
</dbReference>
<dbReference type="Pfam" id="PF00008">
    <property type="entry name" value="EGF"/>
    <property type="match status" value="2"/>
</dbReference>
<feature type="compositionally biased region" description="Basic and acidic residues" evidence="13">
    <location>
        <begin position="80"/>
        <end position="93"/>
    </location>
</feature>
<dbReference type="EC" id="3.4.21.4" evidence="9"/>
<dbReference type="Gene3D" id="2.40.20.10">
    <property type="entry name" value="Plasminogen Kringle 4"/>
    <property type="match status" value="1"/>
</dbReference>
<evidence type="ECO:0000259" key="14">
    <source>
        <dbReference type="PROSITE" id="PS50026"/>
    </source>
</evidence>
<dbReference type="InterPro" id="IPR013806">
    <property type="entry name" value="Kringle-like"/>
</dbReference>
<feature type="disulfide bond" evidence="10">
    <location>
        <begin position="158"/>
        <end position="167"/>
    </location>
</feature>
<feature type="region of interest" description="Disordered" evidence="13">
    <location>
        <begin position="333"/>
        <end position="370"/>
    </location>
</feature>
<dbReference type="InterPro" id="IPR033116">
    <property type="entry name" value="TRYPSIN_SER"/>
</dbReference>
<keyword evidence="6 12" id="KW-0720">Serine protease</keyword>
<evidence type="ECO:0000259" key="15">
    <source>
        <dbReference type="PROSITE" id="PS50070"/>
    </source>
</evidence>
<evidence type="ECO:0000256" key="12">
    <source>
        <dbReference type="RuleBase" id="RU363034"/>
    </source>
</evidence>
<dbReference type="Gene3D" id="2.10.25.10">
    <property type="entry name" value="Laminin"/>
    <property type="match status" value="2"/>
</dbReference>
<keyword evidence="5 12" id="KW-0378">Hydrolase</keyword>
<comment type="subcellular location">
    <subcellularLocation>
        <location evidence="1">Secreted</location>
        <location evidence="1">Extracellular space</location>
    </subcellularLocation>
</comment>
<protein>
    <recommendedName>
        <fullName evidence="9">trypsin</fullName>
        <ecNumber evidence="9">3.4.21.4</ecNumber>
    </recommendedName>
</protein>
<dbReference type="InterPro" id="IPR038178">
    <property type="entry name" value="Kringle_sf"/>
</dbReference>
<dbReference type="PRINTS" id="PR00018">
    <property type="entry name" value="KRINGLE"/>
</dbReference>
<organism evidence="17 18">
    <name type="scientific">Characodon lateralis</name>
    <dbReference type="NCBI Taxonomy" id="208331"/>
    <lineage>
        <taxon>Eukaryota</taxon>
        <taxon>Metazoa</taxon>
        <taxon>Chordata</taxon>
        <taxon>Craniata</taxon>
        <taxon>Vertebrata</taxon>
        <taxon>Euteleostomi</taxon>
        <taxon>Actinopterygii</taxon>
        <taxon>Neopterygii</taxon>
        <taxon>Teleostei</taxon>
        <taxon>Neoteleostei</taxon>
        <taxon>Acanthomorphata</taxon>
        <taxon>Ovalentaria</taxon>
        <taxon>Atherinomorphae</taxon>
        <taxon>Cyprinodontiformes</taxon>
        <taxon>Goodeidae</taxon>
        <taxon>Characodon</taxon>
    </lineage>
</organism>
<evidence type="ECO:0000256" key="7">
    <source>
        <dbReference type="ARBA" id="ARBA00023157"/>
    </source>
</evidence>
<dbReference type="PROSITE" id="PS50070">
    <property type="entry name" value="KRINGLE_2"/>
    <property type="match status" value="1"/>
</dbReference>
<comment type="caution">
    <text evidence="10">Lacks conserved residue(s) required for the propagation of feature annotation.</text>
</comment>
<dbReference type="PANTHER" id="PTHR24264:SF40">
    <property type="entry name" value="HYALURONAN-BINDING PROTEIN 2"/>
    <property type="match status" value="1"/>
</dbReference>
<keyword evidence="18" id="KW-1185">Reference proteome</keyword>
<dbReference type="SUPFAM" id="SSF57440">
    <property type="entry name" value="Kringle-like"/>
    <property type="match status" value="1"/>
</dbReference>
<keyword evidence="3 11" id="KW-0420">Kringle</keyword>
<dbReference type="Gene3D" id="2.40.10.10">
    <property type="entry name" value="Trypsin-like serine proteases"/>
    <property type="match status" value="1"/>
</dbReference>
<dbReference type="PROSITE" id="PS00021">
    <property type="entry name" value="KRINGLE_1"/>
    <property type="match status" value="1"/>
</dbReference>
<dbReference type="Pfam" id="PF00051">
    <property type="entry name" value="Kringle"/>
    <property type="match status" value="1"/>
</dbReference>
<feature type="domain" description="EGF-like" evidence="14">
    <location>
        <begin position="131"/>
        <end position="168"/>
    </location>
</feature>
<evidence type="ECO:0000259" key="16">
    <source>
        <dbReference type="PROSITE" id="PS50240"/>
    </source>
</evidence>
<dbReference type="SUPFAM" id="SSF50494">
    <property type="entry name" value="Trypsin-like serine proteases"/>
    <property type="match status" value="1"/>
</dbReference>
<dbReference type="InterPro" id="IPR050127">
    <property type="entry name" value="Serine_Proteases_S1"/>
</dbReference>
<feature type="domain" description="Peptidase S1" evidence="16">
    <location>
        <begin position="394"/>
        <end position="635"/>
    </location>
</feature>
<dbReference type="PROSITE" id="PS50240">
    <property type="entry name" value="TRYPSIN_DOM"/>
    <property type="match status" value="1"/>
</dbReference>
<gene>
    <name evidence="17" type="ORF">CHARACLAT_016319</name>
</gene>
<evidence type="ECO:0000256" key="3">
    <source>
        <dbReference type="ARBA" id="ARBA00022572"/>
    </source>
</evidence>
<feature type="domain" description="Kringle" evidence="15">
    <location>
        <begin position="249"/>
        <end position="331"/>
    </location>
</feature>
<evidence type="ECO:0000256" key="8">
    <source>
        <dbReference type="ARBA" id="ARBA00036320"/>
    </source>
</evidence>
<dbReference type="PROSITE" id="PS01186">
    <property type="entry name" value="EGF_2"/>
    <property type="match status" value="2"/>
</dbReference>
<dbReference type="SMART" id="SM00130">
    <property type="entry name" value="KR"/>
    <property type="match status" value="1"/>
</dbReference>
<dbReference type="InterPro" id="IPR018114">
    <property type="entry name" value="TRYPSIN_HIS"/>
</dbReference>
<comment type="catalytic activity">
    <reaction evidence="8">
        <text>Preferential cleavage: Arg-|-Xaa, Lys-|-Xaa.</text>
        <dbReference type="EC" id="3.4.21.4"/>
    </reaction>
</comment>
<dbReference type="InterPro" id="IPR001881">
    <property type="entry name" value="EGF-like_Ca-bd_dom"/>
</dbReference>
<feature type="domain" description="EGF-like" evidence="14">
    <location>
        <begin position="208"/>
        <end position="244"/>
    </location>
</feature>
<feature type="disulfide bond" evidence="10">
    <location>
        <begin position="234"/>
        <end position="243"/>
    </location>
</feature>
<dbReference type="InterPro" id="IPR018056">
    <property type="entry name" value="Kringle_CS"/>
</dbReference>
<keyword evidence="2" id="KW-0964">Secreted</keyword>
<dbReference type="SMART" id="SM00179">
    <property type="entry name" value="EGF_CA"/>
    <property type="match status" value="2"/>
</dbReference>
<evidence type="ECO:0000313" key="18">
    <source>
        <dbReference type="Proteomes" id="UP001352852"/>
    </source>
</evidence>
<dbReference type="Pfam" id="PF00089">
    <property type="entry name" value="Trypsin"/>
    <property type="match status" value="1"/>
</dbReference>
<dbReference type="PROSITE" id="PS50026">
    <property type="entry name" value="EGF_3"/>
    <property type="match status" value="2"/>
</dbReference>
<evidence type="ECO:0000313" key="17">
    <source>
        <dbReference type="EMBL" id="MED6280949.1"/>
    </source>
</evidence>
<feature type="region of interest" description="Disordered" evidence="13">
    <location>
        <begin position="69"/>
        <end position="93"/>
    </location>
</feature>
<dbReference type="CDD" id="cd00108">
    <property type="entry name" value="KR"/>
    <property type="match status" value="1"/>
</dbReference>
<dbReference type="EMBL" id="JAHUTJ010042299">
    <property type="protein sequence ID" value="MED6280949.1"/>
    <property type="molecule type" value="Genomic_DNA"/>
</dbReference>
<evidence type="ECO:0000256" key="5">
    <source>
        <dbReference type="ARBA" id="ARBA00022801"/>
    </source>
</evidence>
<dbReference type="CDD" id="cd00054">
    <property type="entry name" value="EGF_CA"/>
    <property type="match status" value="2"/>
</dbReference>
<dbReference type="PROSITE" id="PS00022">
    <property type="entry name" value="EGF_1"/>
    <property type="match status" value="2"/>
</dbReference>
<dbReference type="SMART" id="SM00181">
    <property type="entry name" value="EGF"/>
    <property type="match status" value="3"/>
</dbReference>
<name>A0ABU7E321_9TELE</name>
<dbReference type="PRINTS" id="PR00722">
    <property type="entry name" value="CHYMOTRYPSIN"/>
</dbReference>
<dbReference type="InterPro" id="IPR000001">
    <property type="entry name" value="Kringle"/>
</dbReference>
<keyword evidence="4 12" id="KW-0645">Protease</keyword>